<evidence type="ECO:0000256" key="1">
    <source>
        <dbReference type="SAM" id="MobiDB-lite"/>
    </source>
</evidence>
<dbReference type="EMBL" id="VSRR010064274">
    <property type="protein sequence ID" value="MPC84041.1"/>
    <property type="molecule type" value="Genomic_DNA"/>
</dbReference>
<accession>A0A5B7IF75</accession>
<name>A0A5B7IF75_PORTR</name>
<keyword evidence="3" id="KW-1185">Reference proteome</keyword>
<reference evidence="2 3" key="1">
    <citation type="submission" date="2019-05" db="EMBL/GenBank/DDBJ databases">
        <title>Another draft genome of Portunus trituberculatus and its Hox gene families provides insights of decapod evolution.</title>
        <authorList>
            <person name="Jeong J.-H."/>
            <person name="Song I."/>
            <person name="Kim S."/>
            <person name="Choi T."/>
            <person name="Kim D."/>
            <person name="Ryu S."/>
            <person name="Kim W."/>
        </authorList>
    </citation>
    <scope>NUCLEOTIDE SEQUENCE [LARGE SCALE GENOMIC DNA]</scope>
    <source>
        <tissue evidence="2">Muscle</tissue>
    </source>
</reference>
<feature type="region of interest" description="Disordered" evidence="1">
    <location>
        <begin position="35"/>
        <end position="89"/>
    </location>
</feature>
<dbReference type="AlphaFoldDB" id="A0A5B7IF75"/>
<sequence>MGEEEGYFICTNIQNSINEKLQKYIELIQEEKKSETITARGHQHCSDPDLCLQAGQDKTPPSARRGPQPVSPHRFSGDTNPDPIPSYGL</sequence>
<organism evidence="2 3">
    <name type="scientific">Portunus trituberculatus</name>
    <name type="common">Swimming crab</name>
    <name type="synonym">Neptunus trituberculatus</name>
    <dbReference type="NCBI Taxonomy" id="210409"/>
    <lineage>
        <taxon>Eukaryota</taxon>
        <taxon>Metazoa</taxon>
        <taxon>Ecdysozoa</taxon>
        <taxon>Arthropoda</taxon>
        <taxon>Crustacea</taxon>
        <taxon>Multicrustacea</taxon>
        <taxon>Malacostraca</taxon>
        <taxon>Eumalacostraca</taxon>
        <taxon>Eucarida</taxon>
        <taxon>Decapoda</taxon>
        <taxon>Pleocyemata</taxon>
        <taxon>Brachyura</taxon>
        <taxon>Eubrachyura</taxon>
        <taxon>Portunoidea</taxon>
        <taxon>Portunidae</taxon>
        <taxon>Portuninae</taxon>
        <taxon>Portunus</taxon>
    </lineage>
</organism>
<evidence type="ECO:0000313" key="2">
    <source>
        <dbReference type="EMBL" id="MPC84041.1"/>
    </source>
</evidence>
<protein>
    <submittedName>
        <fullName evidence="2">Uncharacterized protein</fullName>
    </submittedName>
</protein>
<dbReference type="Proteomes" id="UP000324222">
    <property type="component" value="Unassembled WGS sequence"/>
</dbReference>
<evidence type="ECO:0000313" key="3">
    <source>
        <dbReference type="Proteomes" id="UP000324222"/>
    </source>
</evidence>
<gene>
    <name evidence="2" type="ORF">E2C01_078766</name>
</gene>
<comment type="caution">
    <text evidence="2">The sequence shown here is derived from an EMBL/GenBank/DDBJ whole genome shotgun (WGS) entry which is preliminary data.</text>
</comment>
<proteinExistence type="predicted"/>